<dbReference type="Pfam" id="PF07075">
    <property type="entry name" value="NamZ_N"/>
    <property type="match status" value="1"/>
</dbReference>
<keyword evidence="4" id="KW-1185">Reference proteome</keyword>
<dbReference type="PANTHER" id="PTHR42915">
    <property type="entry name" value="HYPOTHETICAL 460 KDA PROTEIN IN FEUA-SIGW INTERGENIC REGION [PRECURSOR]"/>
    <property type="match status" value="1"/>
</dbReference>
<dbReference type="PIRSF" id="PIRSF016719">
    <property type="entry name" value="UCP016719"/>
    <property type="match status" value="1"/>
</dbReference>
<evidence type="ECO:0000259" key="1">
    <source>
        <dbReference type="Pfam" id="PF07075"/>
    </source>
</evidence>
<organism evidence="3 4">
    <name type="scientific">Mucisphaera calidilacus</name>
    <dbReference type="NCBI Taxonomy" id="2527982"/>
    <lineage>
        <taxon>Bacteria</taxon>
        <taxon>Pseudomonadati</taxon>
        <taxon>Planctomycetota</taxon>
        <taxon>Phycisphaerae</taxon>
        <taxon>Phycisphaerales</taxon>
        <taxon>Phycisphaeraceae</taxon>
        <taxon>Mucisphaera</taxon>
    </lineage>
</organism>
<dbReference type="KEGG" id="mcad:Pan265_09740"/>
<reference evidence="3 4" key="1">
    <citation type="submission" date="2019-02" db="EMBL/GenBank/DDBJ databases">
        <title>Deep-cultivation of Planctomycetes and their phenomic and genomic characterization uncovers novel biology.</title>
        <authorList>
            <person name="Wiegand S."/>
            <person name="Jogler M."/>
            <person name="Boedeker C."/>
            <person name="Pinto D."/>
            <person name="Vollmers J."/>
            <person name="Rivas-Marin E."/>
            <person name="Kohn T."/>
            <person name="Peeters S.H."/>
            <person name="Heuer A."/>
            <person name="Rast P."/>
            <person name="Oberbeckmann S."/>
            <person name="Bunk B."/>
            <person name="Jeske O."/>
            <person name="Meyerdierks A."/>
            <person name="Storesund J.E."/>
            <person name="Kallscheuer N."/>
            <person name="Luecker S."/>
            <person name="Lage O.M."/>
            <person name="Pohl T."/>
            <person name="Merkel B.J."/>
            <person name="Hornburger P."/>
            <person name="Mueller R.-W."/>
            <person name="Bruemmer F."/>
            <person name="Labrenz M."/>
            <person name="Spormann A.M."/>
            <person name="Op den Camp H."/>
            <person name="Overmann J."/>
            <person name="Amann R."/>
            <person name="Jetten M.S.M."/>
            <person name="Mascher T."/>
            <person name="Medema M.H."/>
            <person name="Devos D.P."/>
            <person name="Kaster A.-K."/>
            <person name="Ovreas L."/>
            <person name="Rohde M."/>
            <person name="Galperin M.Y."/>
            <person name="Jogler C."/>
        </authorList>
    </citation>
    <scope>NUCLEOTIDE SEQUENCE [LARGE SCALE GENOMIC DNA]</scope>
    <source>
        <strain evidence="3 4">Pan265</strain>
    </source>
</reference>
<dbReference type="Proteomes" id="UP000320386">
    <property type="component" value="Chromosome"/>
</dbReference>
<evidence type="ECO:0000313" key="4">
    <source>
        <dbReference type="Proteomes" id="UP000320386"/>
    </source>
</evidence>
<dbReference type="PANTHER" id="PTHR42915:SF1">
    <property type="entry name" value="PEPTIDOGLYCAN BETA-N-ACETYLMURAMIDASE NAMZ"/>
    <property type="match status" value="1"/>
</dbReference>
<dbReference type="InterPro" id="IPR048502">
    <property type="entry name" value="NamZ_N"/>
</dbReference>
<dbReference type="InterPro" id="IPR008302">
    <property type="entry name" value="NamZ"/>
</dbReference>
<accession>A0A518BVX3</accession>
<feature type="domain" description="Peptidoglycan beta-N-acetylmuramidase NamZ N-terminal" evidence="1">
    <location>
        <begin position="29"/>
        <end position="232"/>
    </location>
</feature>
<protein>
    <recommendedName>
        <fullName evidence="5">DUF1343 domain-containing protein</fullName>
    </recommendedName>
</protein>
<feature type="domain" description="Peptidoglycan beta-N-acetylmuramidase NamZ C-terminal" evidence="2">
    <location>
        <begin position="237"/>
        <end position="389"/>
    </location>
</feature>
<dbReference type="GO" id="GO:0033922">
    <property type="term" value="F:peptidoglycan beta-N-acetylmuramidase activity"/>
    <property type="evidence" value="ECO:0007669"/>
    <property type="project" value="InterPro"/>
</dbReference>
<dbReference type="RefSeq" id="WP_145445261.1">
    <property type="nucleotide sequence ID" value="NZ_CP036280.1"/>
</dbReference>
<sequence>MSKRRDNAVGLGIDRVLAGEVSLPGASSIGMLTHSPAVVGGRPDLPSYAALHEAGVPVVRLFSPEHGLAGVAADGQKVADGVDGLTGLPVVSLYGEVLEPTEASLAGLDLMVVDLQDVGSRFYTYAWALWHLLIAAGRAGLPCVLLDRPNPIGGVPGRCEGPLMTPECTTYLGRYGVPVRHGLTLGEMARLWVAEGAVDVGLGVIPMSGWERSMLWSETGLPWVAPSPALRRAASALLYPGLCFFEATNVGVGRGTERSFECVSAAWLDAGAAADAVMATWGVTVQAEAVAEGVVVLTVVDEAAFEPVCFGLWLLCEIRRGHDAFAWATYPTNAHPSGEDHLVRLLGRADALELILNACALIGSERQVFLRESTRLAGWADRVTPVLLYT</sequence>
<dbReference type="Pfam" id="PF20732">
    <property type="entry name" value="NamZ_C"/>
    <property type="match status" value="1"/>
</dbReference>
<dbReference type="Gene3D" id="3.40.50.12170">
    <property type="entry name" value="Uncharacterised protein PF07075, DUF1343"/>
    <property type="match status" value="1"/>
</dbReference>
<dbReference type="InterPro" id="IPR048503">
    <property type="entry name" value="NamZ_C"/>
</dbReference>
<evidence type="ECO:0000259" key="2">
    <source>
        <dbReference type="Pfam" id="PF20732"/>
    </source>
</evidence>
<dbReference type="OrthoDB" id="9801061at2"/>
<dbReference type="AlphaFoldDB" id="A0A518BVX3"/>
<proteinExistence type="predicted"/>
<dbReference type="EMBL" id="CP036280">
    <property type="protein sequence ID" value="QDU71125.1"/>
    <property type="molecule type" value="Genomic_DNA"/>
</dbReference>
<evidence type="ECO:0008006" key="5">
    <source>
        <dbReference type="Google" id="ProtNLM"/>
    </source>
</evidence>
<gene>
    <name evidence="3" type="ORF">Pan265_09740</name>
</gene>
<name>A0A518BVX3_9BACT</name>
<evidence type="ECO:0000313" key="3">
    <source>
        <dbReference type="EMBL" id="QDU71125.1"/>
    </source>
</evidence>